<keyword evidence="14" id="KW-0804">Transcription</keyword>
<evidence type="ECO:0000256" key="17">
    <source>
        <dbReference type="ARBA" id="ARBA00023328"/>
    </source>
</evidence>
<keyword evidence="11" id="KW-0805">Transcription regulation</keyword>
<dbReference type="InterPro" id="IPR015125">
    <property type="entry name" value="53-BP1_Tudor"/>
</dbReference>
<dbReference type="CDD" id="cd17724">
    <property type="entry name" value="BRCT_p53bp1_rpt2"/>
    <property type="match status" value="1"/>
</dbReference>
<evidence type="ECO:0000256" key="10">
    <source>
        <dbReference type="ARBA" id="ARBA00022843"/>
    </source>
</evidence>
<dbReference type="Gene3D" id="2.30.30.140">
    <property type="match status" value="1"/>
</dbReference>
<evidence type="ECO:0000256" key="9">
    <source>
        <dbReference type="ARBA" id="ARBA00022838"/>
    </source>
</evidence>
<feature type="region of interest" description="Disordered" evidence="19">
    <location>
        <begin position="743"/>
        <end position="972"/>
    </location>
</feature>
<keyword evidence="3" id="KW-0158">Chromosome</keyword>
<keyword evidence="4" id="KW-0488">Methylation</keyword>
<feature type="region of interest" description="Disordered" evidence="19">
    <location>
        <begin position="525"/>
        <end position="576"/>
    </location>
</feature>
<keyword evidence="12" id="KW-0238">DNA-binding</keyword>
<feature type="compositionally biased region" description="Basic and acidic residues" evidence="19">
    <location>
        <begin position="564"/>
        <end position="576"/>
    </location>
</feature>
<feature type="region of interest" description="Disordered" evidence="19">
    <location>
        <begin position="292"/>
        <end position="337"/>
    </location>
</feature>
<evidence type="ECO:0000256" key="18">
    <source>
        <dbReference type="ARBA" id="ARBA00073180"/>
    </source>
</evidence>
<evidence type="ECO:0000256" key="14">
    <source>
        <dbReference type="ARBA" id="ARBA00023163"/>
    </source>
</evidence>
<feature type="compositionally biased region" description="Low complexity" evidence="19">
    <location>
        <begin position="1577"/>
        <end position="1594"/>
    </location>
</feature>
<dbReference type="GO" id="GO:0003677">
    <property type="term" value="F:DNA binding"/>
    <property type="evidence" value="ECO:0007669"/>
    <property type="project" value="UniProtKB-KW"/>
</dbReference>
<keyword evidence="10" id="KW-0832">Ubl conjugation</keyword>
<feature type="compositionally biased region" description="Basic and acidic residues" evidence="19">
    <location>
        <begin position="820"/>
        <end position="830"/>
    </location>
</feature>
<feature type="region of interest" description="Disordered" evidence="19">
    <location>
        <begin position="1"/>
        <end position="173"/>
    </location>
</feature>
<feature type="domain" description="BRCT" evidence="20">
    <location>
        <begin position="1667"/>
        <end position="1791"/>
    </location>
</feature>
<feature type="compositionally biased region" description="Basic and acidic residues" evidence="19">
    <location>
        <begin position="1017"/>
        <end position="1026"/>
    </location>
</feature>
<feature type="compositionally biased region" description="Polar residues" evidence="19">
    <location>
        <begin position="604"/>
        <end position="624"/>
    </location>
</feature>
<feature type="compositionally biased region" description="Basic and acidic residues" evidence="19">
    <location>
        <begin position="472"/>
        <end position="484"/>
    </location>
</feature>
<dbReference type="GO" id="GO:0140005">
    <property type="term" value="F:histone H4K20me2 reader activity"/>
    <property type="evidence" value="ECO:0007669"/>
    <property type="project" value="UniProtKB-ARBA"/>
</dbReference>
<dbReference type="FunFam" id="2.30.30.30:FF:000019">
    <property type="entry name" value="Tumor suppressor p53-binding protein 1"/>
    <property type="match status" value="1"/>
</dbReference>
<dbReference type="Ensembl" id="ENSUMAT00000015226.1">
    <property type="protein sequence ID" value="ENSUMAP00000012836.1"/>
    <property type="gene ID" value="ENSUMAG00000009069.1"/>
</dbReference>
<evidence type="ECO:0000256" key="5">
    <source>
        <dbReference type="ARBA" id="ARBA00022499"/>
    </source>
</evidence>
<feature type="compositionally biased region" description="Basic and acidic residues" evidence="19">
    <location>
        <begin position="837"/>
        <end position="850"/>
    </location>
</feature>
<keyword evidence="9" id="KW-0995">Kinetochore</keyword>
<organism evidence="21">
    <name type="scientific">Ursus maritimus</name>
    <name type="common">Polar bear</name>
    <name type="synonym">Thalarctos maritimus</name>
    <dbReference type="NCBI Taxonomy" id="29073"/>
    <lineage>
        <taxon>Eukaryota</taxon>
        <taxon>Metazoa</taxon>
        <taxon>Chordata</taxon>
        <taxon>Craniata</taxon>
        <taxon>Vertebrata</taxon>
        <taxon>Euteleostomi</taxon>
        <taxon>Mammalia</taxon>
        <taxon>Eutheria</taxon>
        <taxon>Laurasiatheria</taxon>
        <taxon>Carnivora</taxon>
        <taxon>Caniformia</taxon>
        <taxon>Ursidae</taxon>
        <taxon>Ursus</taxon>
    </lineage>
</organism>
<evidence type="ECO:0000256" key="3">
    <source>
        <dbReference type="ARBA" id="ARBA00022454"/>
    </source>
</evidence>
<keyword evidence="15" id="KW-0234">DNA repair</keyword>
<sequence>IPGEQMDPTGSQLDSDFSQQDTPCLIIEDSQPESQVLEDDSGSHFSMLSRHLPNLQTHKENPVLDVVSNPEQTTGEEQGDSNSGFNEHLKENKAAEPMDSSHLDMCSSISQVIEQLPQPNRTSSVLGISVESAPPEGEEKEEDVEEKEEEKEEDTRDDTVIHSLGAEDSASSQLGFGVLELSQSQDVEEHTVPYEVDKEPLLSVTTNSSYTRLSDVDANIGIKHEEQSNEDIPMADQPSKDVPVAAQPSKDVHVVEGQNPPPARSEDMPSSPKVSLAAVETNERITAQELLQGGLKIQKSPEPEVLSTQEDLFDQSNKTASDGCSTPSREEGGCSLASTPATTLHLLQLSGQRSLAQESLSTNSSDLVAPSPDAFRSTPFIVPSSPTEQEGRKDEPMDMSVLSEGKGESFEKKLQDDEPVEIENPPLPPEPTISPQASTPVSQSTPVFTPGSLPIPSQPEFSHDIFIPSPSLEERSNDGKKGGDLHSSSLTVECSKTSEIEPKNTTEDLGLSLTGDSCKLMLSTSEYSQSPKMEHLSSHRIDEDGENTQIEDTEPMSPVLNSKLSDKTKGDDTETRDDISILASGCKGREETVAEDVCIDLTCDSGSQAVPSPATRSEALSSVLDQEEAMEIKEHHPEEGSSGSEVEEIPETPSESQGEEPKEENLESVPLHLSLTETQSQGLCLPKEIPKQECQEAMEVETSVISIDSPQKIPALDQELEHKDQEAWEEATSEDSSVVIVDVKEPSPRVDVSSEPLEGVEKCSDSQSWEDDAPEIEPCAENRADAQEGKSAEYEGDLRSVTAEKEPVEVHSPQPPLTLERADDALRPDQEMQQAESQEKTDNSLTKDSKIANAKQLGSGVEAQELEKASAHASQSFCESSSGISNYPESTIATSDVMSESMVESNDPILGNEKGDPGAAPEMDDKLCLRMKLVSPETETSEESLQFSLEKPATGERKNGSTAVAEAVASPPKTVSVFSCVCEAQQDDDEARSQDPPSAPIRGNSLSFPSTQDEEEKEKLEGEQRARKSQQSVKPSCPVKDPPSPVSQQVATQGPSSPQGEAMETDVLKGQKEGQNTNQEKPSNALIERPSQNNIGIQTIERSLWVPETVSAATQTVKNVCEQGTSTVDQHSGKRDATVQTERGSGEKPVSAPGDDTESLHSQGEEEFDMPQPPHGHVLHRHMRTIREVRTLVTRVITDVYYVDGTEVERKVTEETEEPIVECQECETEVSPSQTGGSSGDLGDISSFSSKASSLHRTSSGTSLSAMHSSGSSGRGAGPLKGKTSGTEPADFALPSSRGGPGKLSPRKGVSQTGAPVCEEDGDAGLGIRQGGKAPVTPRGRGRRGRPPSRTTGTRETAVPGPLGIEDISPSMSPDDKSFTRIVPRVPDSTRRADVGAGALRRSDSPEIPFQAAAGPSDGLDASSPGNSFVGLRVVAKWSSNGYFYSGKITRDVGAGKYKLLFDDGYECDVLGKDILLCDPIPLDTEVTALSEDEYFSAGVVKGHRKESGELYYSIEKEGQRKWYKRMAVILSLEQGNRLREQYGLGPYEAVTPLTKAADISLDNLVEGKRKRRSNVSSPATPTASSSSSTTPTRKTTESPRASSGVPSGKRKLITSEEERSPAKRGRKSATVKPGAVGAGEFVSPSESGDNMGEPSALEEQRGPLPLNKTLFLGYAFLLTMATTSDKLASRSKLPDGPTGSSEEEEEFLEIPPFNKQYTESQLRAGAGYILEDFNEAQCNTAYQCLLIADQHCRTRKYFLCLASGIPCVSHVWVHDSCHANQLQNYRNYLLPAGYSLEEQRILDWQPRENPFHNLKVLLVSDQQQNFLELWSEILMTGGAASVKQHHSSAHNKDIALGVFDVVVTDPSCPASVLKCAEALQLPVVSQEWVIQCLIVGERIGFKQHPKYKHDYVSH</sequence>
<dbReference type="GO" id="GO:0045830">
    <property type="term" value="P:positive regulation of isotype switching"/>
    <property type="evidence" value="ECO:0007669"/>
    <property type="project" value="UniProtKB-ARBA"/>
</dbReference>
<evidence type="ECO:0000256" key="15">
    <source>
        <dbReference type="ARBA" id="ARBA00023204"/>
    </source>
</evidence>
<accession>A0A452TWY4</accession>
<evidence type="ECO:0000259" key="20">
    <source>
        <dbReference type="PROSITE" id="PS50172"/>
    </source>
</evidence>
<keyword evidence="6" id="KW-0597">Phosphoprotein</keyword>
<evidence type="ECO:0000256" key="19">
    <source>
        <dbReference type="SAM" id="MobiDB-lite"/>
    </source>
</evidence>
<feature type="region of interest" description="Disordered" evidence="19">
    <location>
        <begin position="1688"/>
        <end position="1710"/>
    </location>
</feature>
<feature type="compositionally biased region" description="Acidic residues" evidence="19">
    <location>
        <begin position="1215"/>
        <end position="1228"/>
    </location>
</feature>
<evidence type="ECO:0000256" key="7">
    <source>
        <dbReference type="ARBA" id="ARBA00022737"/>
    </source>
</evidence>
<dbReference type="GO" id="GO:0000776">
    <property type="term" value="C:kinetochore"/>
    <property type="evidence" value="ECO:0007669"/>
    <property type="project" value="UniProtKB-KW"/>
</dbReference>
<dbReference type="GO" id="GO:0016604">
    <property type="term" value="C:nuclear body"/>
    <property type="evidence" value="ECO:0007669"/>
    <property type="project" value="UniProtKB-ARBA"/>
</dbReference>
<feature type="compositionally biased region" description="Polar residues" evidence="19">
    <location>
        <begin position="433"/>
        <end position="447"/>
    </location>
</feature>
<feature type="compositionally biased region" description="Polar residues" evidence="19">
    <location>
        <begin position="69"/>
        <end position="85"/>
    </location>
</feature>
<evidence type="ECO:0000256" key="2">
    <source>
        <dbReference type="ARBA" id="ARBA00004629"/>
    </source>
</evidence>
<name>A0A452TWY4_URSMA</name>
<proteinExistence type="predicted"/>
<feature type="region of interest" description="Disordered" evidence="19">
    <location>
        <begin position="1211"/>
        <end position="1421"/>
    </location>
</feature>
<dbReference type="SUPFAM" id="SSF63748">
    <property type="entry name" value="Tudor/PWWP/MBT"/>
    <property type="match status" value="2"/>
</dbReference>
<evidence type="ECO:0000313" key="21">
    <source>
        <dbReference type="Ensembl" id="ENSUMAP00000012836"/>
    </source>
</evidence>
<dbReference type="GO" id="GO:0000077">
    <property type="term" value="P:DNA damage checkpoint signaling"/>
    <property type="evidence" value="ECO:0007669"/>
    <property type="project" value="TreeGrafter"/>
</dbReference>
<reference evidence="21" key="1">
    <citation type="submission" date="2019-03" db="UniProtKB">
        <authorList>
            <consortium name="Ensembl"/>
        </authorList>
    </citation>
    <scope>IDENTIFICATION</scope>
</reference>
<feature type="compositionally biased region" description="Polar residues" evidence="19">
    <location>
        <begin position="486"/>
        <end position="495"/>
    </location>
</feature>
<feature type="compositionally biased region" description="Polar residues" evidence="19">
    <location>
        <begin position="351"/>
        <end position="366"/>
    </location>
</feature>
<feature type="compositionally biased region" description="Basic and acidic residues" evidence="19">
    <location>
        <begin position="87"/>
        <end position="102"/>
    </location>
</feature>
<keyword evidence="17" id="KW-0137">Centromere</keyword>
<feature type="compositionally biased region" description="Basic and acidic residues" evidence="19">
    <location>
        <begin position="780"/>
        <end position="809"/>
    </location>
</feature>
<dbReference type="Pfam" id="PF09038">
    <property type="entry name" value="53-BP1_Tudor"/>
    <property type="match status" value="1"/>
</dbReference>
<dbReference type="SMART" id="SM00292">
    <property type="entry name" value="BRCT"/>
    <property type="match status" value="2"/>
</dbReference>
<feature type="compositionally biased region" description="Polar residues" evidence="19">
    <location>
        <begin position="8"/>
        <end position="22"/>
    </location>
</feature>
<dbReference type="GO" id="GO:0035861">
    <property type="term" value="C:site of double-strand break"/>
    <property type="evidence" value="ECO:0007669"/>
    <property type="project" value="UniProtKB-ARBA"/>
</dbReference>
<dbReference type="InterPro" id="IPR047250">
    <property type="entry name" value="BRCT_p53bp1-like_rpt2"/>
</dbReference>
<keyword evidence="8" id="KW-0227">DNA damage</keyword>
<feature type="compositionally biased region" description="Acidic residues" evidence="19">
    <location>
        <begin position="136"/>
        <end position="152"/>
    </location>
</feature>
<feature type="compositionally biased region" description="Acidic residues" evidence="19">
    <location>
        <begin position="543"/>
        <end position="554"/>
    </location>
</feature>
<feature type="compositionally biased region" description="Basic and acidic residues" evidence="19">
    <location>
        <begin position="532"/>
        <end position="542"/>
    </location>
</feature>
<evidence type="ECO:0000256" key="13">
    <source>
        <dbReference type="ARBA" id="ARBA00023159"/>
    </source>
</evidence>
<comment type="subcellular location">
    <subcellularLocation>
        <location evidence="2">Chromosome</location>
        <location evidence="2">Centromere</location>
        <location evidence="2">Kinetochore</location>
    </subcellularLocation>
    <subcellularLocation>
        <location evidence="1">Nucleus</location>
    </subcellularLocation>
</comment>
<evidence type="ECO:0000256" key="6">
    <source>
        <dbReference type="ARBA" id="ARBA00022553"/>
    </source>
</evidence>
<feature type="region of interest" description="Disordered" evidence="19">
    <location>
        <begin position="1123"/>
        <end position="1175"/>
    </location>
</feature>
<keyword evidence="5" id="KW-1017">Isopeptide bond</keyword>
<feature type="compositionally biased region" description="Low complexity" evidence="19">
    <location>
        <begin position="1241"/>
        <end position="1250"/>
    </location>
</feature>
<dbReference type="FunFam" id="3.40.50.10190:FF:000005">
    <property type="entry name" value="Tumor suppressor p53-binding protein 1"/>
    <property type="match status" value="1"/>
</dbReference>
<evidence type="ECO:0000256" key="11">
    <source>
        <dbReference type="ARBA" id="ARBA00023015"/>
    </source>
</evidence>
<evidence type="ECO:0000256" key="16">
    <source>
        <dbReference type="ARBA" id="ARBA00023242"/>
    </source>
</evidence>
<keyword evidence="13" id="KW-0010">Activator</keyword>
<dbReference type="FunFam" id="2.30.30.140:FF:000021">
    <property type="entry name" value="Tumor suppressor p53-binding protein 1"/>
    <property type="match status" value="1"/>
</dbReference>
<dbReference type="InterPro" id="IPR047252">
    <property type="entry name" value="TP53BP1-like"/>
</dbReference>
<feature type="compositionally biased region" description="Basic and acidic residues" evidence="19">
    <location>
        <begin position="405"/>
        <end position="416"/>
    </location>
</feature>
<feature type="compositionally biased region" description="Low complexity" evidence="19">
    <location>
        <begin position="1259"/>
        <end position="1272"/>
    </location>
</feature>
<dbReference type="InterPro" id="IPR001357">
    <property type="entry name" value="BRCT_dom"/>
</dbReference>
<feature type="region of interest" description="Disordered" evidence="19">
    <location>
        <begin position="985"/>
        <end position="1093"/>
    </location>
</feature>
<feature type="region of interest" description="Disordered" evidence="19">
    <location>
        <begin position="1565"/>
        <end position="1663"/>
    </location>
</feature>
<dbReference type="InterPro" id="IPR047249">
    <property type="entry name" value="BRCT_p53bp1-like_rpt1"/>
</dbReference>
<dbReference type="PANTHER" id="PTHR15321:SF3">
    <property type="entry name" value="TP53-BINDING PROTEIN 1"/>
    <property type="match status" value="1"/>
</dbReference>
<dbReference type="GO" id="GO:0045944">
    <property type="term" value="P:positive regulation of transcription by RNA polymerase II"/>
    <property type="evidence" value="ECO:0007669"/>
    <property type="project" value="TreeGrafter"/>
</dbReference>
<dbReference type="Gene3D" id="3.40.50.10190">
    <property type="entry name" value="BRCT domain"/>
    <property type="match status" value="2"/>
</dbReference>
<dbReference type="GO" id="GO:2000042">
    <property type="term" value="P:negative regulation of double-strand break repair via homologous recombination"/>
    <property type="evidence" value="ECO:0007669"/>
    <property type="project" value="UniProtKB-ARBA"/>
</dbReference>
<keyword evidence="7" id="KW-0677">Repeat</keyword>
<evidence type="ECO:0000256" key="1">
    <source>
        <dbReference type="ARBA" id="ARBA00004123"/>
    </source>
</evidence>
<dbReference type="GO" id="GO:0006303">
    <property type="term" value="P:double-strand break repair via nonhomologous end joining"/>
    <property type="evidence" value="ECO:0007669"/>
    <property type="project" value="UniProtKB-ARBA"/>
</dbReference>
<feature type="region of interest" description="Disordered" evidence="19">
    <location>
        <begin position="603"/>
        <end position="674"/>
    </location>
</feature>
<feature type="compositionally biased region" description="Basic and acidic residues" evidence="19">
    <location>
        <begin position="630"/>
        <end position="639"/>
    </location>
</feature>
<evidence type="ECO:0000256" key="4">
    <source>
        <dbReference type="ARBA" id="ARBA00022481"/>
    </source>
</evidence>
<feature type="compositionally biased region" description="Polar residues" evidence="19">
    <location>
        <begin position="1046"/>
        <end position="1059"/>
    </location>
</feature>
<dbReference type="InterPro" id="IPR014722">
    <property type="entry name" value="Rib_uL2_dom2"/>
</dbReference>
<feature type="compositionally biased region" description="Polar residues" evidence="19">
    <location>
        <begin position="306"/>
        <end position="327"/>
    </location>
</feature>
<dbReference type="CDD" id="cd20383">
    <property type="entry name" value="Tudor_53BP1"/>
    <property type="match status" value="1"/>
</dbReference>
<dbReference type="PANTHER" id="PTHR15321">
    <property type="entry name" value="TUMOR SUPPRESSOR P53-BINDING PROTEIN 1"/>
    <property type="match status" value="1"/>
</dbReference>
<evidence type="ECO:0000256" key="12">
    <source>
        <dbReference type="ARBA" id="ARBA00023125"/>
    </source>
</evidence>
<dbReference type="Pfam" id="PF18428">
    <property type="entry name" value="BRCT_3"/>
    <property type="match status" value="1"/>
</dbReference>
<dbReference type="GeneTree" id="ENSGT00390000011891"/>
<dbReference type="CDD" id="cd17745">
    <property type="entry name" value="BRCT_p53bp1_rpt1"/>
    <property type="match status" value="1"/>
</dbReference>
<feature type="domain" description="BRCT" evidence="20">
    <location>
        <begin position="1807"/>
        <end position="1907"/>
    </location>
</feature>
<feature type="region of interest" description="Disordered" evidence="19">
    <location>
        <begin position="223"/>
        <end position="276"/>
    </location>
</feature>
<feature type="compositionally biased region" description="Polar residues" evidence="19">
    <location>
        <begin position="872"/>
        <end position="904"/>
    </location>
</feature>
<keyword evidence="16" id="KW-0539">Nucleus</keyword>
<feature type="compositionally biased region" description="Polar residues" evidence="19">
    <location>
        <begin position="1073"/>
        <end position="1082"/>
    </location>
</feature>
<dbReference type="GO" id="GO:0042393">
    <property type="term" value="F:histone binding"/>
    <property type="evidence" value="ECO:0007669"/>
    <property type="project" value="TreeGrafter"/>
</dbReference>
<feature type="compositionally biased region" description="Basic and acidic residues" evidence="19">
    <location>
        <begin position="496"/>
        <end position="506"/>
    </location>
</feature>
<gene>
    <name evidence="21" type="primary">TP53BP1</name>
</gene>
<feature type="compositionally biased region" description="Polar residues" evidence="19">
    <location>
        <begin position="107"/>
        <end position="126"/>
    </location>
</feature>
<dbReference type="Gene3D" id="2.30.30.30">
    <property type="match status" value="1"/>
</dbReference>
<dbReference type="PROSITE" id="PS50172">
    <property type="entry name" value="BRCT"/>
    <property type="match status" value="2"/>
</dbReference>
<dbReference type="SUPFAM" id="SSF52113">
    <property type="entry name" value="BRCT domain"/>
    <property type="match status" value="2"/>
</dbReference>
<feature type="region of interest" description="Disordered" evidence="19">
    <location>
        <begin position="351"/>
        <end position="512"/>
    </location>
</feature>
<dbReference type="InterPro" id="IPR036420">
    <property type="entry name" value="BRCT_dom_sf"/>
</dbReference>
<evidence type="ECO:0000256" key="8">
    <source>
        <dbReference type="ARBA" id="ARBA00022763"/>
    </source>
</evidence>
<protein>
    <recommendedName>
        <fullName evidence="18">TP53-binding protein 1</fullName>
    </recommendedName>
</protein>
<dbReference type="FunFam" id="3.40.50.10190:FF:000003">
    <property type="entry name" value="Tumor suppressor p53-binding protein 1"/>
    <property type="match status" value="1"/>
</dbReference>